<dbReference type="PANTHER" id="PTHR24072">
    <property type="entry name" value="RHO FAMILY GTPASE"/>
    <property type="match status" value="1"/>
</dbReference>
<protein>
    <submittedName>
        <fullName evidence="4">Uncharacterized protein</fullName>
    </submittedName>
</protein>
<reference evidence="4" key="1">
    <citation type="journal article" date="2020" name="Stud. Mycol.">
        <title>101 Dothideomycetes genomes: a test case for predicting lifestyles and emergence of pathogens.</title>
        <authorList>
            <person name="Haridas S."/>
            <person name="Albert R."/>
            <person name="Binder M."/>
            <person name="Bloem J."/>
            <person name="Labutti K."/>
            <person name="Salamov A."/>
            <person name="Andreopoulos B."/>
            <person name="Baker S."/>
            <person name="Barry K."/>
            <person name="Bills G."/>
            <person name="Bluhm B."/>
            <person name="Cannon C."/>
            <person name="Castanera R."/>
            <person name="Culley D."/>
            <person name="Daum C."/>
            <person name="Ezra D."/>
            <person name="Gonzalez J."/>
            <person name="Henrissat B."/>
            <person name="Kuo A."/>
            <person name="Liang C."/>
            <person name="Lipzen A."/>
            <person name="Lutzoni F."/>
            <person name="Magnuson J."/>
            <person name="Mondo S."/>
            <person name="Nolan M."/>
            <person name="Ohm R."/>
            <person name="Pangilinan J."/>
            <person name="Park H.-J."/>
            <person name="Ramirez L."/>
            <person name="Alfaro M."/>
            <person name="Sun H."/>
            <person name="Tritt A."/>
            <person name="Yoshinaga Y."/>
            <person name="Zwiers L.-H."/>
            <person name="Turgeon B."/>
            <person name="Goodwin S."/>
            <person name="Spatafora J."/>
            <person name="Crous P."/>
            <person name="Grigoriev I."/>
        </authorList>
    </citation>
    <scope>NUCLEOTIDE SEQUENCE</scope>
    <source>
        <strain evidence="4">CBS 133067</strain>
    </source>
</reference>
<dbReference type="SUPFAM" id="SSF52540">
    <property type="entry name" value="P-loop containing nucleoside triphosphate hydrolases"/>
    <property type="match status" value="1"/>
</dbReference>
<dbReference type="SMART" id="SM00174">
    <property type="entry name" value="RHO"/>
    <property type="match status" value="1"/>
</dbReference>
<feature type="compositionally biased region" description="Polar residues" evidence="3">
    <location>
        <begin position="133"/>
        <end position="142"/>
    </location>
</feature>
<keyword evidence="2" id="KW-0342">GTP-binding</keyword>
<sequence length="188" mass="21194">RCTVIGEGSSPKTRLLWSFIHGKPPEAYTPRTFKDSALTIREGDWWEDRRVRMSLFDTSGLEEYDKLRRMHYENTDVFLIVTPANATPAATATTGARGRHASMDNATKWEYDIRSRYYNTPYLIVRAKDPANDPTQPSSSDEGNNRKSSESESPWKNPGPLSLGAVKIVQCDLGSGEDIMTVFREVCI</sequence>
<gene>
    <name evidence="4" type="ORF">NA57DRAFT_29464</name>
</gene>
<organism evidence="4 5">
    <name type="scientific">Rhizodiscina lignyota</name>
    <dbReference type="NCBI Taxonomy" id="1504668"/>
    <lineage>
        <taxon>Eukaryota</taxon>
        <taxon>Fungi</taxon>
        <taxon>Dikarya</taxon>
        <taxon>Ascomycota</taxon>
        <taxon>Pezizomycotina</taxon>
        <taxon>Dothideomycetes</taxon>
        <taxon>Pleosporomycetidae</taxon>
        <taxon>Aulographales</taxon>
        <taxon>Rhizodiscinaceae</taxon>
        <taxon>Rhizodiscina</taxon>
    </lineage>
</organism>
<dbReference type="Pfam" id="PF00071">
    <property type="entry name" value="Ras"/>
    <property type="match status" value="1"/>
</dbReference>
<dbReference type="GO" id="GO:0007264">
    <property type="term" value="P:small GTPase-mediated signal transduction"/>
    <property type="evidence" value="ECO:0007669"/>
    <property type="project" value="InterPro"/>
</dbReference>
<keyword evidence="1" id="KW-0547">Nucleotide-binding</keyword>
<feature type="region of interest" description="Disordered" evidence="3">
    <location>
        <begin position="127"/>
        <end position="159"/>
    </location>
</feature>
<accession>A0A9P4MBZ2</accession>
<dbReference type="OrthoDB" id="8830751at2759"/>
<dbReference type="GO" id="GO:0005525">
    <property type="term" value="F:GTP binding"/>
    <property type="evidence" value="ECO:0007669"/>
    <property type="project" value="UniProtKB-KW"/>
</dbReference>
<evidence type="ECO:0000256" key="2">
    <source>
        <dbReference type="ARBA" id="ARBA00023134"/>
    </source>
</evidence>
<dbReference type="InterPro" id="IPR001806">
    <property type="entry name" value="Small_GTPase"/>
</dbReference>
<dbReference type="Proteomes" id="UP000799772">
    <property type="component" value="Unassembled WGS sequence"/>
</dbReference>
<dbReference type="AlphaFoldDB" id="A0A9P4MBZ2"/>
<proteinExistence type="predicted"/>
<dbReference type="Gene3D" id="3.40.50.300">
    <property type="entry name" value="P-loop containing nucleotide triphosphate hydrolases"/>
    <property type="match status" value="1"/>
</dbReference>
<dbReference type="InterPro" id="IPR003578">
    <property type="entry name" value="Small_GTPase_Rho"/>
</dbReference>
<name>A0A9P4MBZ2_9PEZI</name>
<dbReference type="InterPro" id="IPR027417">
    <property type="entry name" value="P-loop_NTPase"/>
</dbReference>
<comment type="caution">
    <text evidence="4">The sequence shown here is derived from an EMBL/GenBank/DDBJ whole genome shotgun (WGS) entry which is preliminary data.</text>
</comment>
<dbReference type="EMBL" id="ML978121">
    <property type="protein sequence ID" value="KAF2104875.1"/>
    <property type="molecule type" value="Genomic_DNA"/>
</dbReference>
<evidence type="ECO:0000313" key="5">
    <source>
        <dbReference type="Proteomes" id="UP000799772"/>
    </source>
</evidence>
<evidence type="ECO:0000313" key="4">
    <source>
        <dbReference type="EMBL" id="KAF2104875.1"/>
    </source>
</evidence>
<keyword evidence="5" id="KW-1185">Reference proteome</keyword>
<evidence type="ECO:0000256" key="1">
    <source>
        <dbReference type="ARBA" id="ARBA00022741"/>
    </source>
</evidence>
<dbReference type="GO" id="GO:0003924">
    <property type="term" value="F:GTPase activity"/>
    <property type="evidence" value="ECO:0007669"/>
    <property type="project" value="InterPro"/>
</dbReference>
<feature type="non-terminal residue" evidence="4">
    <location>
        <position position="1"/>
    </location>
</feature>
<evidence type="ECO:0000256" key="3">
    <source>
        <dbReference type="SAM" id="MobiDB-lite"/>
    </source>
</evidence>